<reference evidence="3" key="1">
    <citation type="submission" date="2021-01" db="EMBL/GenBank/DDBJ databases">
        <title>Whole genome shotgun sequence of Virgisporangium aurantiacum NBRC 16421.</title>
        <authorList>
            <person name="Komaki H."/>
            <person name="Tamura T."/>
        </authorList>
    </citation>
    <scope>NUCLEOTIDE SEQUENCE</scope>
    <source>
        <strain evidence="3">NBRC 16421</strain>
    </source>
</reference>
<dbReference type="Proteomes" id="UP000612585">
    <property type="component" value="Unassembled WGS sequence"/>
</dbReference>
<feature type="region of interest" description="Disordered" evidence="1">
    <location>
        <begin position="75"/>
        <end position="114"/>
    </location>
</feature>
<feature type="compositionally biased region" description="Low complexity" evidence="1">
    <location>
        <begin position="93"/>
        <end position="114"/>
    </location>
</feature>
<sequence length="114" mass="11806">MKKWVTAIAVLVGLSAVGSLVYWQWDPIWAFVFSPVGGFVTKILFTTKAVKVVVGAGVAVAAGVVAVRRKLCRGTPEPELAPPVYGPPEESLTPAGTATATTTESAKAPASQPI</sequence>
<dbReference type="EMBL" id="BOPG01000046">
    <property type="protein sequence ID" value="GIJ59392.1"/>
    <property type="molecule type" value="Genomic_DNA"/>
</dbReference>
<dbReference type="RefSeq" id="WP_204001586.1">
    <property type="nucleotide sequence ID" value="NZ_BOPG01000046.1"/>
</dbReference>
<keyword evidence="2" id="KW-0472">Membrane</keyword>
<evidence type="ECO:0000313" key="4">
    <source>
        <dbReference type="Proteomes" id="UP000612585"/>
    </source>
</evidence>
<evidence type="ECO:0000313" key="3">
    <source>
        <dbReference type="EMBL" id="GIJ59392.1"/>
    </source>
</evidence>
<keyword evidence="2" id="KW-0812">Transmembrane</keyword>
<evidence type="ECO:0000256" key="1">
    <source>
        <dbReference type="SAM" id="MobiDB-lite"/>
    </source>
</evidence>
<feature type="transmembrane region" description="Helical" evidence="2">
    <location>
        <begin position="43"/>
        <end position="67"/>
    </location>
</feature>
<name>A0A8J3ZAI9_9ACTN</name>
<gene>
    <name evidence="3" type="ORF">Vau01_069080</name>
</gene>
<evidence type="ECO:0000256" key="2">
    <source>
        <dbReference type="SAM" id="Phobius"/>
    </source>
</evidence>
<comment type="caution">
    <text evidence="3">The sequence shown here is derived from an EMBL/GenBank/DDBJ whole genome shotgun (WGS) entry which is preliminary data.</text>
</comment>
<organism evidence="3 4">
    <name type="scientific">Virgisporangium aurantiacum</name>
    <dbReference type="NCBI Taxonomy" id="175570"/>
    <lineage>
        <taxon>Bacteria</taxon>
        <taxon>Bacillati</taxon>
        <taxon>Actinomycetota</taxon>
        <taxon>Actinomycetes</taxon>
        <taxon>Micromonosporales</taxon>
        <taxon>Micromonosporaceae</taxon>
        <taxon>Virgisporangium</taxon>
    </lineage>
</organism>
<accession>A0A8J3ZAI9</accession>
<keyword evidence="4" id="KW-1185">Reference proteome</keyword>
<protein>
    <submittedName>
        <fullName evidence="3">Uncharacterized protein</fullName>
    </submittedName>
</protein>
<keyword evidence="2" id="KW-1133">Transmembrane helix</keyword>
<proteinExistence type="predicted"/>
<dbReference type="AlphaFoldDB" id="A0A8J3ZAI9"/>